<organism evidence="1">
    <name type="scientific">Cacopsylla melanoneura</name>
    <dbReference type="NCBI Taxonomy" id="428564"/>
    <lineage>
        <taxon>Eukaryota</taxon>
        <taxon>Metazoa</taxon>
        <taxon>Ecdysozoa</taxon>
        <taxon>Arthropoda</taxon>
        <taxon>Hexapoda</taxon>
        <taxon>Insecta</taxon>
        <taxon>Pterygota</taxon>
        <taxon>Neoptera</taxon>
        <taxon>Paraneoptera</taxon>
        <taxon>Hemiptera</taxon>
        <taxon>Sternorrhyncha</taxon>
        <taxon>Psylloidea</taxon>
        <taxon>Psyllidae</taxon>
        <taxon>Psyllinae</taxon>
        <taxon>Cacopsylla</taxon>
    </lineage>
</organism>
<proteinExistence type="predicted"/>
<evidence type="ECO:0000313" key="1">
    <source>
        <dbReference type="EMBL" id="CAG6674939.1"/>
    </source>
</evidence>
<sequence>MSDQPVYSALLSAIPRAARARIIRWWDGYRRVKKIFYSSSTHLCKNQFVVNRSTSTYILGQIIKQDNHIEADSSIFKLNPRKILEFEFSFEFVKISHKILFC</sequence>
<accession>A0A8D8SW11</accession>
<name>A0A8D8SW11_9HEMI</name>
<dbReference type="EMBL" id="HBUF01235186">
    <property type="protein sequence ID" value="CAG6674939.1"/>
    <property type="molecule type" value="Transcribed_RNA"/>
</dbReference>
<protein>
    <submittedName>
        <fullName evidence="1">Uncharacterized protein</fullName>
    </submittedName>
</protein>
<reference evidence="1" key="1">
    <citation type="submission" date="2021-05" db="EMBL/GenBank/DDBJ databases">
        <authorList>
            <person name="Alioto T."/>
            <person name="Alioto T."/>
            <person name="Gomez Garrido J."/>
        </authorList>
    </citation>
    <scope>NUCLEOTIDE SEQUENCE</scope>
</reference>
<dbReference type="AlphaFoldDB" id="A0A8D8SW11"/>